<dbReference type="Proteomes" id="UP000887575">
    <property type="component" value="Unassembled WGS sequence"/>
</dbReference>
<dbReference type="InterPro" id="IPR009112">
    <property type="entry name" value="GTP_CycHdrlase_I_reg"/>
</dbReference>
<dbReference type="FunFam" id="3.30.1410.10:FF:000001">
    <property type="entry name" value="GTP cyclohydrolase 1 feedback regulatory protein"/>
    <property type="match status" value="1"/>
</dbReference>
<evidence type="ECO:0000313" key="9">
    <source>
        <dbReference type="Proteomes" id="UP000887575"/>
    </source>
</evidence>
<protein>
    <recommendedName>
        <fullName evidence="4">GTP cyclohydrolase 1 feedback regulatory protein</fullName>
    </recommendedName>
    <alternativeName>
        <fullName evidence="8">GTP cyclohydrolase I feedback regulatory protein</fullName>
    </alternativeName>
</protein>
<evidence type="ECO:0000256" key="5">
    <source>
        <dbReference type="ARBA" id="ARBA00022490"/>
    </source>
</evidence>
<dbReference type="GO" id="GO:0044549">
    <property type="term" value="F:GTP cyclohydrolase binding"/>
    <property type="evidence" value="ECO:0007669"/>
    <property type="project" value="TreeGrafter"/>
</dbReference>
<keyword evidence="6" id="KW-0472">Membrane</keyword>
<comment type="similarity">
    <text evidence="3">Belongs to the GFRP family.</text>
</comment>
<evidence type="ECO:0000256" key="6">
    <source>
        <dbReference type="ARBA" id="ARBA00023136"/>
    </source>
</evidence>
<keyword evidence="7" id="KW-0539">Nucleus</keyword>
<accession>A0AAF3FCX7</accession>
<evidence type="ECO:0000256" key="7">
    <source>
        <dbReference type="ARBA" id="ARBA00023242"/>
    </source>
</evidence>
<dbReference type="AlphaFoldDB" id="A0AAF3FCX7"/>
<evidence type="ECO:0000256" key="1">
    <source>
        <dbReference type="ARBA" id="ARBA00004126"/>
    </source>
</evidence>
<sequence>MPYLLVSTVIRLGSGPTMIGDVDTTTEEIASAVDAELKQELGHAVPEWTSPHPPGKVLNILEKLGWHVQSTAGVGQTLVWTLYKE</sequence>
<proteinExistence type="inferred from homology"/>
<evidence type="ECO:0000256" key="8">
    <source>
        <dbReference type="ARBA" id="ARBA00032599"/>
    </source>
</evidence>
<reference evidence="10" key="1">
    <citation type="submission" date="2024-02" db="UniProtKB">
        <authorList>
            <consortium name="WormBaseParasite"/>
        </authorList>
    </citation>
    <scope>IDENTIFICATION</scope>
</reference>
<dbReference type="PANTHER" id="PTHR16852">
    <property type="entry name" value="GTP CYCLOHYDROLASE 1 FEEDBACK REGULATORY PROTEIN"/>
    <property type="match status" value="1"/>
</dbReference>
<keyword evidence="5" id="KW-0963">Cytoplasm</keyword>
<dbReference type="PANTHER" id="PTHR16852:SF2">
    <property type="entry name" value="GTP CYCLOHYDROLASE 1 FEEDBACK REGULATORY PROTEIN"/>
    <property type="match status" value="1"/>
</dbReference>
<evidence type="ECO:0000256" key="2">
    <source>
        <dbReference type="ARBA" id="ARBA00004514"/>
    </source>
</evidence>
<dbReference type="GO" id="GO:0005829">
    <property type="term" value="C:cytosol"/>
    <property type="evidence" value="ECO:0007669"/>
    <property type="project" value="UniProtKB-SubCell"/>
</dbReference>
<dbReference type="SUPFAM" id="SSF69761">
    <property type="entry name" value="GTP cyclohydrolase I feedback regulatory protein, GFRP"/>
    <property type="match status" value="1"/>
</dbReference>
<evidence type="ECO:0000256" key="4">
    <source>
        <dbReference type="ARBA" id="ARBA00020099"/>
    </source>
</evidence>
<evidence type="ECO:0000313" key="10">
    <source>
        <dbReference type="WBParaSite" id="MBELARI_LOCUS4450"/>
    </source>
</evidence>
<dbReference type="GO" id="GO:0009890">
    <property type="term" value="P:negative regulation of biosynthetic process"/>
    <property type="evidence" value="ECO:0007669"/>
    <property type="project" value="InterPro"/>
</dbReference>
<dbReference type="Gene3D" id="3.30.1410.10">
    <property type="entry name" value="GTP cyclohydrolase I feedback regulatory protein GFRP"/>
    <property type="match status" value="1"/>
</dbReference>
<dbReference type="GO" id="GO:0031965">
    <property type="term" value="C:nuclear membrane"/>
    <property type="evidence" value="ECO:0007669"/>
    <property type="project" value="UniProtKB-SubCell"/>
</dbReference>
<keyword evidence="9" id="KW-1185">Reference proteome</keyword>
<evidence type="ECO:0000256" key="3">
    <source>
        <dbReference type="ARBA" id="ARBA00007605"/>
    </source>
</evidence>
<dbReference type="InterPro" id="IPR036717">
    <property type="entry name" value="GFRP_sf"/>
</dbReference>
<dbReference type="WBParaSite" id="MBELARI_LOCUS4450">
    <property type="protein sequence ID" value="MBELARI_LOCUS4450"/>
    <property type="gene ID" value="MBELARI_LOCUS4450"/>
</dbReference>
<dbReference type="Pfam" id="PF06399">
    <property type="entry name" value="GFRP"/>
    <property type="match status" value="1"/>
</dbReference>
<comment type="subcellular location">
    <subcellularLocation>
        <location evidence="2">Cytoplasm</location>
        <location evidence="2">Cytosol</location>
    </subcellularLocation>
    <subcellularLocation>
        <location evidence="1">Nucleus membrane</location>
    </subcellularLocation>
</comment>
<organism evidence="9 10">
    <name type="scientific">Mesorhabditis belari</name>
    <dbReference type="NCBI Taxonomy" id="2138241"/>
    <lineage>
        <taxon>Eukaryota</taxon>
        <taxon>Metazoa</taxon>
        <taxon>Ecdysozoa</taxon>
        <taxon>Nematoda</taxon>
        <taxon>Chromadorea</taxon>
        <taxon>Rhabditida</taxon>
        <taxon>Rhabditina</taxon>
        <taxon>Rhabditomorpha</taxon>
        <taxon>Rhabditoidea</taxon>
        <taxon>Rhabditidae</taxon>
        <taxon>Mesorhabditinae</taxon>
        <taxon>Mesorhabditis</taxon>
    </lineage>
</organism>
<name>A0AAF3FCX7_9BILA</name>